<accession>A0ABQ9EAG4</accession>
<sequence length="484" mass="54074">MYLTGILLNTTKVLHADHCCVRKLVLSIVQCQLNQLFCYFLCQMIDKHLNFDDEIQLCSESGTTVSSTLGSPVLAGDIETESHYSLSSHHQMQLLRQQVEQQQHQTQMAVSQIHLLKDQLAAESAARIEAQARAHQLLLHNRVMLEQMSELVHRLQDLEIKVHGVSPMENLLNLSTEMPIMLDPTTPQVGPVYTPEMENLNESYLSAIPEPYISKNDKSEFDTDSPDSGHKEMSSESLSLHILKPDGIYWQSLLKGQPVSFSSPETFMSDQSGHIVDFSSVTGNPFANGFEDDWDHSQFLKDHEGTETIITPLPPQDASGNRLELKLNKAPKIDPPPEFRNSKSYRDSQISEQSQDSSSSSQDGNVQLKVDSDYFSTTASSASSQVNHNPNMEWGQNHEERKFEKYFTEKHESNNTASSVKHDLNLDLAGIASLNHCTKGDNSKSANSPVQKSVDSPSPQTKLIIKPAPPPPPPRRTETLSFNN</sequence>
<keyword evidence="3" id="KW-1185">Reference proteome</keyword>
<proteinExistence type="predicted"/>
<feature type="compositionally biased region" description="Polar residues" evidence="1">
    <location>
        <begin position="443"/>
        <end position="461"/>
    </location>
</feature>
<feature type="region of interest" description="Disordered" evidence="1">
    <location>
        <begin position="435"/>
        <end position="484"/>
    </location>
</feature>
<reference evidence="2 3" key="1">
    <citation type="submission" date="2022-12" db="EMBL/GenBank/DDBJ databases">
        <title>Chromosome-level genome of Tegillarca granosa.</title>
        <authorList>
            <person name="Kim J."/>
        </authorList>
    </citation>
    <scope>NUCLEOTIDE SEQUENCE [LARGE SCALE GENOMIC DNA]</scope>
    <source>
        <strain evidence="2">Teg-2019</strain>
        <tissue evidence="2">Adductor muscle</tissue>
    </source>
</reference>
<evidence type="ECO:0000256" key="1">
    <source>
        <dbReference type="SAM" id="MobiDB-lite"/>
    </source>
</evidence>
<dbReference type="Proteomes" id="UP001217089">
    <property type="component" value="Unassembled WGS sequence"/>
</dbReference>
<dbReference type="EMBL" id="JARBDR010000919">
    <property type="protein sequence ID" value="KAJ8300872.1"/>
    <property type="molecule type" value="Genomic_DNA"/>
</dbReference>
<feature type="compositionally biased region" description="Basic and acidic residues" evidence="1">
    <location>
        <begin position="328"/>
        <end position="346"/>
    </location>
</feature>
<feature type="compositionally biased region" description="Low complexity" evidence="1">
    <location>
        <begin position="347"/>
        <end position="363"/>
    </location>
</feature>
<feature type="region of interest" description="Disordered" evidence="1">
    <location>
        <begin position="328"/>
        <end position="365"/>
    </location>
</feature>
<evidence type="ECO:0000313" key="3">
    <source>
        <dbReference type="Proteomes" id="UP001217089"/>
    </source>
</evidence>
<protein>
    <submittedName>
        <fullName evidence="2">Uncharacterized protein</fullName>
    </submittedName>
</protein>
<organism evidence="2 3">
    <name type="scientific">Tegillarca granosa</name>
    <name type="common">Malaysian cockle</name>
    <name type="synonym">Anadara granosa</name>
    <dbReference type="NCBI Taxonomy" id="220873"/>
    <lineage>
        <taxon>Eukaryota</taxon>
        <taxon>Metazoa</taxon>
        <taxon>Spiralia</taxon>
        <taxon>Lophotrochozoa</taxon>
        <taxon>Mollusca</taxon>
        <taxon>Bivalvia</taxon>
        <taxon>Autobranchia</taxon>
        <taxon>Pteriomorphia</taxon>
        <taxon>Arcoida</taxon>
        <taxon>Arcoidea</taxon>
        <taxon>Arcidae</taxon>
        <taxon>Tegillarca</taxon>
    </lineage>
</organism>
<name>A0ABQ9EAG4_TEGGR</name>
<comment type="caution">
    <text evidence="2">The sequence shown here is derived from an EMBL/GenBank/DDBJ whole genome shotgun (WGS) entry which is preliminary data.</text>
</comment>
<gene>
    <name evidence="2" type="ORF">KUTeg_022391</name>
</gene>
<feature type="compositionally biased region" description="Basic and acidic residues" evidence="1">
    <location>
        <begin position="215"/>
        <end position="234"/>
    </location>
</feature>
<evidence type="ECO:0000313" key="2">
    <source>
        <dbReference type="EMBL" id="KAJ8300872.1"/>
    </source>
</evidence>
<feature type="region of interest" description="Disordered" evidence="1">
    <location>
        <begin position="215"/>
        <end position="236"/>
    </location>
</feature>